<name>A0A5B7F533_PORTR</name>
<comment type="caution">
    <text evidence="2">The sequence shown here is derived from an EMBL/GenBank/DDBJ whole genome shotgun (WGS) entry which is preliminary data.</text>
</comment>
<feature type="signal peptide" evidence="1">
    <location>
        <begin position="1"/>
        <end position="20"/>
    </location>
</feature>
<evidence type="ECO:0000256" key="1">
    <source>
        <dbReference type="SAM" id="SignalP"/>
    </source>
</evidence>
<evidence type="ECO:0008006" key="4">
    <source>
        <dbReference type="Google" id="ProtNLM"/>
    </source>
</evidence>
<dbReference type="AlphaFoldDB" id="A0A5B7F533"/>
<reference evidence="2 3" key="1">
    <citation type="submission" date="2019-05" db="EMBL/GenBank/DDBJ databases">
        <title>Another draft genome of Portunus trituberculatus and its Hox gene families provides insights of decapod evolution.</title>
        <authorList>
            <person name="Jeong J.-H."/>
            <person name="Song I."/>
            <person name="Kim S."/>
            <person name="Choi T."/>
            <person name="Kim D."/>
            <person name="Ryu S."/>
            <person name="Kim W."/>
        </authorList>
    </citation>
    <scope>NUCLEOTIDE SEQUENCE [LARGE SCALE GENOMIC DNA]</scope>
    <source>
        <tissue evidence="2">Muscle</tissue>
    </source>
</reference>
<sequence>MMQFAHILPFLPSFLCVLTSIPHSFPPRLPLPPPISLPTLDLIHPCSPLPLSNLSLSLVLQSGALIPHTHSPTLHSPSSTKLLVF</sequence>
<gene>
    <name evidence="2" type="ORF">E2C01_033261</name>
</gene>
<feature type="chain" id="PRO_5022820166" description="Secreted protein" evidence="1">
    <location>
        <begin position="21"/>
        <end position="85"/>
    </location>
</feature>
<organism evidence="2 3">
    <name type="scientific">Portunus trituberculatus</name>
    <name type="common">Swimming crab</name>
    <name type="synonym">Neptunus trituberculatus</name>
    <dbReference type="NCBI Taxonomy" id="210409"/>
    <lineage>
        <taxon>Eukaryota</taxon>
        <taxon>Metazoa</taxon>
        <taxon>Ecdysozoa</taxon>
        <taxon>Arthropoda</taxon>
        <taxon>Crustacea</taxon>
        <taxon>Multicrustacea</taxon>
        <taxon>Malacostraca</taxon>
        <taxon>Eumalacostraca</taxon>
        <taxon>Eucarida</taxon>
        <taxon>Decapoda</taxon>
        <taxon>Pleocyemata</taxon>
        <taxon>Brachyura</taxon>
        <taxon>Eubrachyura</taxon>
        <taxon>Portunoidea</taxon>
        <taxon>Portunidae</taxon>
        <taxon>Portuninae</taxon>
        <taxon>Portunus</taxon>
    </lineage>
</organism>
<accession>A0A5B7F533</accession>
<evidence type="ECO:0000313" key="3">
    <source>
        <dbReference type="Proteomes" id="UP000324222"/>
    </source>
</evidence>
<keyword evidence="3" id="KW-1185">Reference proteome</keyword>
<dbReference type="Proteomes" id="UP000324222">
    <property type="component" value="Unassembled WGS sequence"/>
</dbReference>
<proteinExistence type="predicted"/>
<keyword evidence="1" id="KW-0732">Signal</keyword>
<dbReference type="EMBL" id="VSRR010004449">
    <property type="protein sequence ID" value="MPC39714.1"/>
    <property type="molecule type" value="Genomic_DNA"/>
</dbReference>
<evidence type="ECO:0000313" key="2">
    <source>
        <dbReference type="EMBL" id="MPC39714.1"/>
    </source>
</evidence>
<protein>
    <recommendedName>
        <fullName evidence="4">Secreted protein</fullName>
    </recommendedName>
</protein>